<reference evidence="2 3" key="1">
    <citation type="submission" date="2020-08" db="EMBL/GenBank/DDBJ databases">
        <title>Novel species isolated from subtropical streams in China.</title>
        <authorList>
            <person name="Lu H."/>
        </authorList>
    </citation>
    <scope>NUCLEOTIDE SEQUENCE [LARGE SCALE GENOMIC DNA]</scope>
    <source>
        <strain evidence="2 3">FT31W</strain>
    </source>
</reference>
<evidence type="ECO:0000313" key="3">
    <source>
        <dbReference type="Proteomes" id="UP000613113"/>
    </source>
</evidence>
<accession>A0ABR6YRU1</accession>
<comment type="subcellular location">
    <subcellularLocation>
        <location evidence="1">Periplasm</location>
    </subcellularLocation>
</comment>
<protein>
    <submittedName>
        <fullName evidence="2">Methylamine utilization protein</fullName>
    </submittedName>
</protein>
<organism evidence="2 3">
    <name type="scientific">Undibacterium griseum</name>
    <dbReference type="NCBI Taxonomy" id="2762295"/>
    <lineage>
        <taxon>Bacteria</taxon>
        <taxon>Pseudomonadati</taxon>
        <taxon>Pseudomonadota</taxon>
        <taxon>Betaproteobacteria</taxon>
        <taxon>Burkholderiales</taxon>
        <taxon>Oxalobacteraceae</taxon>
        <taxon>Undibacterium</taxon>
    </lineage>
</organism>
<comment type="caution">
    <text evidence="2">The sequence shown here is derived from an EMBL/GenBank/DDBJ whole genome shotgun (WGS) entry which is preliminary data.</text>
</comment>
<dbReference type="SUPFAM" id="SSF49503">
    <property type="entry name" value="Cupredoxins"/>
    <property type="match status" value="1"/>
</dbReference>
<dbReference type="InterPro" id="IPR008969">
    <property type="entry name" value="CarboxyPept-like_regulatory"/>
</dbReference>
<evidence type="ECO:0000256" key="1">
    <source>
        <dbReference type="ARBA" id="ARBA00004418"/>
    </source>
</evidence>
<proteinExistence type="predicted"/>
<dbReference type="CDD" id="cd04221">
    <property type="entry name" value="MauL"/>
    <property type="match status" value="1"/>
</dbReference>
<dbReference type="InterPro" id="IPR008972">
    <property type="entry name" value="Cupredoxin"/>
</dbReference>
<name>A0ABR6YRU1_9BURK</name>
<gene>
    <name evidence="2" type="ORF">H8K27_15940</name>
</gene>
<dbReference type="EMBL" id="JACOGC010000009">
    <property type="protein sequence ID" value="MBC3886619.1"/>
    <property type="molecule type" value="Genomic_DNA"/>
</dbReference>
<keyword evidence="3" id="KW-1185">Reference proteome</keyword>
<dbReference type="InterPro" id="IPR034242">
    <property type="entry name" value="MauL"/>
</dbReference>
<dbReference type="Proteomes" id="UP000613113">
    <property type="component" value="Unassembled WGS sequence"/>
</dbReference>
<dbReference type="Gene3D" id="2.60.40.420">
    <property type="entry name" value="Cupredoxins - blue copper proteins"/>
    <property type="match status" value="1"/>
</dbReference>
<evidence type="ECO:0000313" key="2">
    <source>
        <dbReference type="EMBL" id="MBC3886619.1"/>
    </source>
</evidence>
<dbReference type="SUPFAM" id="SSF49464">
    <property type="entry name" value="Carboxypeptidase regulatory domain-like"/>
    <property type="match status" value="1"/>
</dbReference>
<sequence>MPGIASGRSTSTDTDIMQPNSFSFARLILIAIFIYSSIADSRAASLYVSTLDKNGAPMADVVVYATPLNGALPPAAKTPPAVILQRDMQFSPYVTAIRAGTQIEFPNYDKMEHHVKSFSPAKEFEIKTYERGVTPAPILFDRAGLVVVYCLLHNWMRAYVLVLETPYFVKSDINGQLQLDHLPEGQYKIEAWHPNLGSIKPPLSQIISIQNNNTPVRFQFDFVPIARKSRNPA</sequence>